<protein>
    <submittedName>
        <fullName evidence="2">Glycerophosphoryl diester phosphodiesterase</fullName>
    </submittedName>
</protein>
<sequence length="258" mass="28907">MEVVAHRGASADIAEHTLGAYLEALEVGADAVECDVRLSADGHLVCVHDRDLRRTAGAPGKVSTMELSDLAELDFASWKKPWSDLDDEAPDLDPALGGVLTLRNLLATVAEYHRPVELAIETKHPTRYGGLVEKRLVETLREFGWAGKESPVRVMSFSHTALLRMQRLAPDLRLVQLVEKAHHWPMLRPIVPRDWIIGPGIKQLNLHPGLGEHLVREQRRMHVWTVNTEKNLRYCQELGVEAVISDKPGTMLRLLGRK</sequence>
<dbReference type="PANTHER" id="PTHR46211:SF13">
    <property type="entry name" value="GLYCEROPHOSPHODIESTER PHOSPHODIESTERASE 1-RELATED"/>
    <property type="match status" value="1"/>
</dbReference>
<evidence type="ECO:0000313" key="2">
    <source>
        <dbReference type="EMBL" id="GGO88213.1"/>
    </source>
</evidence>
<dbReference type="Gene3D" id="3.20.20.190">
    <property type="entry name" value="Phosphatidylinositol (PI) phosphodiesterase"/>
    <property type="match status" value="1"/>
</dbReference>
<gene>
    <name evidence="2" type="ORF">GCM10011584_14650</name>
</gene>
<dbReference type="SUPFAM" id="SSF51695">
    <property type="entry name" value="PLC-like phosphodiesterases"/>
    <property type="match status" value="1"/>
</dbReference>
<dbReference type="EMBL" id="BMNI01000003">
    <property type="protein sequence ID" value="GGO88213.1"/>
    <property type="molecule type" value="Genomic_DNA"/>
</dbReference>
<accession>A0ABQ2N8Z2</accession>
<evidence type="ECO:0000313" key="3">
    <source>
        <dbReference type="Proteomes" id="UP000655410"/>
    </source>
</evidence>
<name>A0ABQ2N8Z2_9ACTN</name>
<dbReference type="PANTHER" id="PTHR46211">
    <property type="entry name" value="GLYCEROPHOSPHORYL DIESTER PHOSPHODIESTERASE"/>
    <property type="match status" value="1"/>
</dbReference>
<comment type="caution">
    <text evidence="2">The sequence shown here is derived from an EMBL/GenBank/DDBJ whole genome shotgun (WGS) entry which is preliminary data.</text>
</comment>
<proteinExistence type="predicted"/>
<evidence type="ECO:0000259" key="1">
    <source>
        <dbReference type="PROSITE" id="PS51704"/>
    </source>
</evidence>
<organism evidence="2 3">
    <name type="scientific">Nocardioides phosphati</name>
    <dbReference type="NCBI Taxonomy" id="1867775"/>
    <lineage>
        <taxon>Bacteria</taxon>
        <taxon>Bacillati</taxon>
        <taxon>Actinomycetota</taxon>
        <taxon>Actinomycetes</taxon>
        <taxon>Propionibacteriales</taxon>
        <taxon>Nocardioidaceae</taxon>
        <taxon>Nocardioides</taxon>
    </lineage>
</organism>
<dbReference type="Pfam" id="PF03009">
    <property type="entry name" value="GDPD"/>
    <property type="match status" value="1"/>
</dbReference>
<dbReference type="InterPro" id="IPR017946">
    <property type="entry name" value="PLC-like_Pdiesterase_TIM-brl"/>
</dbReference>
<reference evidence="3" key="1">
    <citation type="journal article" date="2019" name="Int. J. Syst. Evol. Microbiol.">
        <title>The Global Catalogue of Microorganisms (GCM) 10K type strain sequencing project: providing services to taxonomists for standard genome sequencing and annotation.</title>
        <authorList>
            <consortium name="The Broad Institute Genomics Platform"/>
            <consortium name="The Broad Institute Genome Sequencing Center for Infectious Disease"/>
            <person name="Wu L."/>
            <person name="Ma J."/>
        </authorList>
    </citation>
    <scope>NUCLEOTIDE SEQUENCE [LARGE SCALE GENOMIC DNA]</scope>
    <source>
        <strain evidence="3">CGMCC 4.7371</strain>
    </source>
</reference>
<keyword evidence="3" id="KW-1185">Reference proteome</keyword>
<dbReference type="PROSITE" id="PS51704">
    <property type="entry name" value="GP_PDE"/>
    <property type="match status" value="1"/>
</dbReference>
<feature type="domain" description="GP-PDE" evidence="1">
    <location>
        <begin position="1"/>
        <end position="255"/>
    </location>
</feature>
<dbReference type="Proteomes" id="UP000655410">
    <property type="component" value="Unassembled WGS sequence"/>
</dbReference>
<dbReference type="InterPro" id="IPR030395">
    <property type="entry name" value="GP_PDE_dom"/>
</dbReference>
<dbReference type="RefSeq" id="WP_188783368.1">
    <property type="nucleotide sequence ID" value="NZ_BMNI01000003.1"/>
</dbReference>